<evidence type="ECO:0000256" key="2">
    <source>
        <dbReference type="SAM" id="MobiDB-lite"/>
    </source>
</evidence>
<feature type="region of interest" description="Disordered" evidence="2">
    <location>
        <begin position="559"/>
        <end position="583"/>
    </location>
</feature>
<evidence type="ECO:0000259" key="3">
    <source>
        <dbReference type="Pfam" id="PF15456"/>
    </source>
</evidence>
<organism evidence="4 5">
    <name type="scientific">Athelia psychrophila</name>
    <dbReference type="NCBI Taxonomy" id="1759441"/>
    <lineage>
        <taxon>Eukaryota</taxon>
        <taxon>Fungi</taxon>
        <taxon>Dikarya</taxon>
        <taxon>Basidiomycota</taxon>
        <taxon>Agaricomycotina</taxon>
        <taxon>Agaricomycetes</taxon>
        <taxon>Agaricomycetidae</taxon>
        <taxon>Atheliales</taxon>
        <taxon>Atheliaceae</taxon>
        <taxon>Athelia</taxon>
    </lineage>
</organism>
<dbReference type="GO" id="GO:0000793">
    <property type="term" value="C:condensed chromosome"/>
    <property type="evidence" value="ECO:0007669"/>
    <property type="project" value="TreeGrafter"/>
</dbReference>
<feature type="domain" description="Up-regulated during septation protein 1" evidence="3">
    <location>
        <begin position="139"/>
        <end position="251"/>
    </location>
</feature>
<evidence type="ECO:0000313" key="5">
    <source>
        <dbReference type="Proteomes" id="UP000076532"/>
    </source>
</evidence>
<reference evidence="4 5" key="1">
    <citation type="journal article" date="2016" name="Mol. Biol. Evol.">
        <title>Comparative Genomics of Early-Diverging Mushroom-Forming Fungi Provides Insights into the Origins of Lignocellulose Decay Capabilities.</title>
        <authorList>
            <person name="Nagy L.G."/>
            <person name="Riley R."/>
            <person name="Tritt A."/>
            <person name="Adam C."/>
            <person name="Daum C."/>
            <person name="Floudas D."/>
            <person name="Sun H."/>
            <person name="Yadav J.S."/>
            <person name="Pangilinan J."/>
            <person name="Larsson K.H."/>
            <person name="Matsuura K."/>
            <person name="Barry K."/>
            <person name="Labutti K."/>
            <person name="Kuo R."/>
            <person name="Ohm R.A."/>
            <person name="Bhattacharya S.S."/>
            <person name="Shirouzu T."/>
            <person name="Yoshinaga Y."/>
            <person name="Martin F.M."/>
            <person name="Grigoriev I.V."/>
            <person name="Hibbett D.S."/>
        </authorList>
    </citation>
    <scope>NUCLEOTIDE SEQUENCE [LARGE SCALE GENOMIC DNA]</scope>
    <source>
        <strain evidence="4 5">CBS 109695</strain>
    </source>
</reference>
<dbReference type="Pfam" id="PF15456">
    <property type="entry name" value="Uds1"/>
    <property type="match status" value="1"/>
</dbReference>
<feature type="compositionally biased region" description="Polar residues" evidence="2">
    <location>
        <begin position="84"/>
        <end position="108"/>
    </location>
</feature>
<keyword evidence="5" id="KW-1185">Reference proteome</keyword>
<dbReference type="AlphaFoldDB" id="A0A167X1G9"/>
<feature type="coiled-coil region" evidence="1">
    <location>
        <begin position="372"/>
        <end position="447"/>
    </location>
</feature>
<dbReference type="Proteomes" id="UP000076532">
    <property type="component" value="Unassembled WGS sequence"/>
</dbReference>
<dbReference type="GO" id="GO:0000785">
    <property type="term" value="C:chromatin"/>
    <property type="evidence" value="ECO:0007669"/>
    <property type="project" value="TreeGrafter"/>
</dbReference>
<dbReference type="STRING" id="436010.A0A167X1G9"/>
<dbReference type="GO" id="GO:0003682">
    <property type="term" value="F:chromatin binding"/>
    <property type="evidence" value="ECO:0007669"/>
    <property type="project" value="TreeGrafter"/>
</dbReference>
<dbReference type="OrthoDB" id="5569911at2759"/>
<feature type="coiled-coil region" evidence="1">
    <location>
        <begin position="199"/>
        <end position="233"/>
    </location>
</feature>
<name>A0A167X1G9_9AGAM</name>
<feature type="compositionally biased region" description="Polar residues" evidence="2">
    <location>
        <begin position="270"/>
        <end position="280"/>
    </location>
</feature>
<feature type="region of interest" description="Disordered" evidence="2">
    <location>
        <begin position="1"/>
        <end position="128"/>
    </location>
</feature>
<feature type="compositionally biased region" description="Low complexity" evidence="2">
    <location>
        <begin position="281"/>
        <end position="295"/>
    </location>
</feature>
<dbReference type="PANTHER" id="PTHR43941">
    <property type="entry name" value="STRUCTURAL MAINTENANCE OF CHROMOSOMES PROTEIN 2"/>
    <property type="match status" value="1"/>
</dbReference>
<keyword evidence="1" id="KW-0175">Coiled coil</keyword>
<dbReference type="PANTHER" id="PTHR43941:SF1">
    <property type="entry name" value="STRUCTURAL MAINTENANCE OF CHROMOSOMES PROTEIN 2"/>
    <property type="match status" value="1"/>
</dbReference>
<proteinExistence type="predicted"/>
<gene>
    <name evidence="4" type="ORF">FIBSPDRAFT_804599</name>
</gene>
<evidence type="ECO:0000313" key="4">
    <source>
        <dbReference type="EMBL" id="KZP06722.1"/>
    </source>
</evidence>
<dbReference type="EMBL" id="KV417775">
    <property type="protein sequence ID" value="KZP06722.1"/>
    <property type="molecule type" value="Genomic_DNA"/>
</dbReference>
<dbReference type="GO" id="GO:0007076">
    <property type="term" value="P:mitotic chromosome condensation"/>
    <property type="evidence" value="ECO:0007669"/>
    <property type="project" value="TreeGrafter"/>
</dbReference>
<sequence length="803" mass="88116">MNGVRRFLGGGGSSTPPLNVPAPVQFVPPLNISGKSQQPPWVDQSPTPPLENSPKNTTAALFLRKQKLPPRPASPSSDDELRRPQSNGSTLVSPTRSSPVRKSVTSSPGAGPSTPRTPGKSYASISQSGQLNTRDELLMSLLTSEAVVDSRDFEILSSEEIEVLKKEQQVLASRLGAMSKKLSLETKIRDAAVSLSKVNAAHKRVSKQTEEQLDTANRRVDSAQREVWRISERANEVNKKLLEHRAGVLGYSVRDLEKKFAPSSMGDESGFSTPSRSTQMSPTPSSVTSASSPSSKARFDGAHLFAGHADALIPKSSRGSLSPADVAAMEERLRSATETLSATTKQQAEMSREITHLRLENDQIQTTMGMELQSAEETILSLERELPKLEALNAQVEQLKREKQAWVRERDTLEGRLEVLEEQSGDASQLHHLLADAQEKARNESQEMKSQWDADKARWAVEKTQWEKSSAGRTQPANNDELNKAVGALRSLTSTHDIPVPANASLLTFIDAVGIHLDGVSSHLVTPDGTKKDFPDANKIAMVLLPVWAQLPSPEARAAKLGGPRAHTARSGSGGPFSPTGSLSDMDVRSLKTMYNPQTHPTTPNSAVFSVEAFAGRVQALIADDRSLIERLLRFAQAHDLLKKNAERAQKLAIDSNNALETYQKQVRTLDERHVDMTERHSAVEDEIQVLQDTMDRISAEKYEIEMHAAAQADQLRQLTEANNSLSARTLLLADEAASAPEKVRRELMAQLTQCRASLKESQEDLDAMRRSEQTQMQALLDELNTMQTENGNLRAQLRAVKK</sequence>
<feature type="region of interest" description="Disordered" evidence="2">
    <location>
        <begin position="261"/>
        <end position="296"/>
    </location>
</feature>
<protein>
    <recommendedName>
        <fullName evidence="3">Up-regulated during septation protein 1 domain-containing protein</fullName>
    </recommendedName>
</protein>
<dbReference type="InterPro" id="IPR029191">
    <property type="entry name" value="Uds1"/>
</dbReference>
<evidence type="ECO:0000256" key="1">
    <source>
        <dbReference type="SAM" id="Coils"/>
    </source>
</evidence>
<dbReference type="GO" id="GO:0000796">
    <property type="term" value="C:condensin complex"/>
    <property type="evidence" value="ECO:0007669"/>
    <property type="project" value="TreeGrafter"/>
</dbReference>
<accession>A0A167X1G9</accession>
<feature type="coiled-coil region" evidence="1">
    <location>
        <begin position="646"/>
        <end position="797"/>
    </location>
</feature>